<dbReference type="RefSeq" id="WP_338893640.1">
    <property type="nucleotide sequence ID" value="NZ_CP147846.1"/>
</dbReference>
<keyword evidence="1" id="KW-1133">Transmembrane helix</keyword>
<dbReference type="EMBL" id="CP147846">
    <property type="protein sequence ID" value="WXG71864.1"/>
    <property type="molecule type" value="Genomic_DNA"/>
</dbReference>
<keyword evidence="3" id="KW-1185">Reference proteome</keyword>
<evidence type="ECO:0000313" key="3">
    <source>
        <dbReference type="Proteomes" id="UP001432000"/>
    </source>
</evidence>
<keyword evidence="1" id="KW-0472">Membrane</keyword>
<dbReference type="Gene3D" id="2.40.410.10">
    <property type="entry name" value="putative membrane protein from Corynebacterium diphtheriae superfamily"/>
    <property type="match status" value="1"/>
</dbReference>
<evidence type="ECO:0000256" key="1">
    <source>
        <dbReference type="SAM" id="Phobius"/>
    </source>
</evidence>
<sequence length="222" mass="24477">MRRFQFPVDVAHAKSVNETMADVRRLRVSAIVTAVVLIAAAAWFFWLAHPWSYILGAVFVITAATSLWVTVWAPRKVGTVEDLYKKGSLVPAVIAETRARGVTLLALIDIAKPEADSPHYALVTRSIRSLPGHELVEGELVPSISVLSDRTKNTISDSWQMVSPMPIAWGTTDMSVIERATAEISEAEWSLLVANIGLSEKVREADNQQLLVDPHDLPDDLR</sequence>
<protein>
    <submittedName>
        <fullName evidence="2">DUF3239 domain-containing protein</fullName>
    </submittedName>
</protein>
<evidence type="ECO:0000313" key="2">
    <source>
        <dbReference type="EMBL" id="WXG71864.1"/>
    </source>
</evidence>
<feature type="transmembrane region" description="Helical" evidence="1">
    <location>
        <begin position="53"/>
        <end position="73"/>
    </location>
</feature>
<accession>A0ABZ2PSB8</accession>
<name>A0ABZ2PSB8_9NOCA</name>
<proteinExistence type="predicted"/>
<dbReference type="Pfam" id="PF11580">
    <property type="entry name" value="DUF3239"/>
    <property type="match status" value="1"/>
</dbReference>
<organism evidence="2 3">
    <name type="scientific">Rhodococcus sovatensis</name>
    <dbReference type="NCBI Taxonomy" id="1805840"/>
    <lineage>
        <taxon>Bacteria</taxon>
        <taxon>Bacillati</taxon>
        <taxon>Actinomycetota</taxon>
        <taxon>Actinomycetes</taxon>
        <taxon>Mycobacteriales</taxon>
        <taxon>Nocardiaceae</taxon>
        <taxon>Rhodococcus</taxon>
    </lineage>
</organism>
<gene>
    <name evidence="2" type="ORF">WDS16_00765</name>
</gene>
<reference evidence="2 3" key="1">
    <citation type="submission" date="2024-03" db="EMBL/GenBank/DDBJ databases">
        <title>Natural products discovery in diverse microorganisms through a two-stage MS feature dereplication strategy.</title>
        <authorList>
            <person name="Zhang R."/>
        </authorList>
    </citation>
    <scope>NUCLEOTIDE SEQUENCE [LARGE SCALE GENOMIC DNA]</scope>
    <source>
        <strain evidence="2 3">18930</strain>
    </source>
</reference>
<dbReference type="Proteomes" id="UP001432000">
    <property type="component" value="Chromosome"/>
</dbReference>
<keyword evidence="1" id="KW-0812">Transmembrane</keyword>
<dbReference type="InterPro" id="IPR023124">
    <property type="entry name" value="DUF3239_dom_sf"/>
</dbReference>
<feature type="transmembrane region" description="Helical" evidence="1">
    <location>
        <begin position="28"/>
        <end position="47"/>
    </location>
</feature>
<dbReference type="InterPro" id="IPR021632">
    <property type="entry name" value="DUF3239"/>
</dbReference>